<dbReference type="AlphaFoldDB" id="A0A6A0A1L4"/>
<organism evidence="1 2">
    <name type="scientific">Haematococcus lacustris</name>
    <name type="common">Green alga</name>
    <name type="synonym">Haematococcus pluvialis</name>
    <dbReference type="NCBI Taxonomy" id="44745"/>
    <lineage>
        <taxon>Eukaryota</taxon>
        <taxon>Viridiplantae</taxon>
        <taxon>Chlorophyta</taxon>
        <taxon>core chlorophytes</taxon>
        <taxon>Chlorophyceae</taxon>
        <taxon>CS clade</taxon>
        <taxon>Chlamydomonadales</taxon>
        <taxon>Haematococcaceae</taxon>
        <taxon>Haematococcus</taxon>
    </lineage>
</organism>
<dbReference type="Proteomes" id="UP000485058">
    <property type="component" value="Unassembled WGS sequence"/>
</dbReference>
<sequence>RCKANHLNPAHHSTASRRLPRFSVRPGLPGCAWLCQQPHALWWPQGTWFECAKLLLELDESTETAVEVLHSLVEEDDTNPDVWQLLSLALYSGHQYEEALEAIVRGQSLMRRMRVPRADPHWAGFEELAAAVKDAMGQEAAALGEAGIKGTA</sequence>
<keyword evidence="2" id="KW-1185">Reference proteome</keyword>
<name>A0A6A0A1L4_HAELA</name>
<dbReference type="Gene3D" id="1.25.40.10">
    <property type="entry name" value="Tetratricopeptide repeat domain"/>
    <property type="match status" value="1"/>
</dbReference>
<feature type="non-terminal residue" evidence="1">
    <location>
        <position position="152"/>
    </location>
</feature>
<comment type="caution">
    <text evidence="1">The sequence shown here is derived from an EMBL/GenBank/DDBJ whole genome shotgun (WGS) entry which is preliminary data.</text>
</comment>
<accession>A0A6A0A1L4</accession>
<feature type="non-terminal residue" evidence="1">
    <location>
        <position position="1"/>
    </location>
</feature>
<dbReference type="EMBL" id="BLLF01003136">
    <property type="protein sequence ID" value="GFH26459.1"/>
    <property type="molecule type" value="Genomic_DNA"/>
</dbReference>
<protein>
    <submittedName>
        <fullName evidence="1">TPR_REGION domain-containing protein</fullName>
    </submittedName>
</protein>
<evidence type="ECO:0000313" key="2">
    <source>
        <dbReference type="Proteomes" id="UP000485058"/>
    </source>
</evidence>
<reference evidence="1 2" key="1">
    <citation type="submission" date="2020-02" db="EMBL/GenBank/DDBJ databases">
        <title>Draft genome sequence of Haematococcus lacustris strain NIES-144.</title>
        <authorList>
            <person name="Morimoto D."/>
            <person name="Nakagawa S."/>
            <person name="Yoshida T."/>
            <person name="Sawayama S."/>
        </authorList>
    </citation>
    <scope>NUCLEOTIDE SEQUENCE [LARGE SCALE GENOMIC DNA]</scope>
    <source>
        <strain evidence="1 2">NIES-144</strain>
    </source>
</reference>
<proteinExistence type="predicted"/>
<dbReference type="InterPro" id="IPR011990">
    <property type="entry name" value="TPR-like_helical_dom_sf"/>
</dbReference>
<gene>
    <name evidence="1" type="ORF">HaLaN_24611</name>
</gene>
<dbReference type="SUPFAM" id="SSF48452">
    <property type="entry name" value="TPR-like"/>
    <property type="match status" value="1"/>
</dbReference>
<evidence type="ECO:0000313" key="1">
    <source>
        <dbReference type="EMBL" id="GFH26459.1"/>
    </source>
</evidence>